<evidence type="ECO:0000259" key="19">
    <source>
        <dbReference type="PROSITE" id="PS50113"/>
    </source>
</evidence>
<sequence length="738" mass="81669">MSLRLKTIIGIAIIEGFLLLALIMMSLNVFSSTLDNELVKYGTSTSNIFAATTQDAVIESDLATLESFAETVMKNPGMVYVRILDSEKDILVEMGDDRALSVTFKADRSLEEAKLDGVYDTFSDIREGDFFLGRVEIGIEASELNQVLADTRNKATIIAIIEIILVALFSFVLGTYLTRQILSLKAATERLVNGELGHEVEIKSSDEIGQLGNSFNVMSSKLKDAHKLLDEQKLYLEGVISNILDGIVVFDKEGIIHDANPAIRHIFGYQAEELIGENISIFLKDGLHKMNHQAYMENPIHMERVIKAKRELSAVKKDGSTVFIELSINQMDVASDDVKYVTIINDITRRKRDEIRLNEALEKANLASRAKSDFLATMSHEIRTPMNGIIGTADLLQTTPLDDEQKTYVETICGSGDALLTIINDILDYSKIEAGQLSLENVLFDLDKLVQGVVNLLKTRAVEKNISLSVDIERETLGAYHSDPGRLRQVLLNLVGNAIKFTHDGGVKIIVSQQGEGHLMFVVQDSGIGIPIENQDMVFDSFSQADGSITRKYGGTGLGLAICKKIVHLMGGEIGVHSIIGEGSRFWLSLPLVKQEKQCAPSSQRPIMQNRVNSASTKSLKVLVAEDNDVNKEIVRMYLEKLGHRHALVETGLEALNLVQQETFDLILMDMQMPVMDGVTATQEIRKLSMEAKDIPIVALTANAMQEDRDKCHDAGMDGFIPKPIKLKDLEEVLKAYV</sequence>
<evidence type="ECO:0000256" key="5">
    <source>
        <dbReference type="ARBA" id="ARBA00022553"/>
    </source>
</evidence>
<dbReference type="SUPFAM" id="SSF52172">
    <property type="entry name" value="CheY-like"/>
    <property type="match status" value="1"/>
</dbReference>
<protein>
    <recommendedName>
        <fullName evidence="3">histidine kinase</fullName>
        <ecNumber evidence="3">2.7.13.3</ecNumber>
    </recommendedName>
</protein>
<dbReference type="GO" id="GO:0000155">
    <property type="term" value="F:phosphorelay sensor kinase activity"/>
    <property type="evidence" value="ECO:0007669"/>
    <property type="project" value="InterPro"/>
</dbReference>
<dbReference type="EMBL" id="FLYE01000001">
    <property type="protein sequence ID" value="SCA55331.1"/>
    <property type="molecule type" value="Genomic_DNA"/>
</dbReference>
<evidence type="ECO:0000313" key="21">
    <source>
        <dbReference type="EMBL" id="SCA55331.1"/>
    </source>
</evidence>
<dbReference type="SMART" id="SM00448">
    <property type="entry name" value="REC"/>
    <property type="match status" value="1"/>
</dbReference>
<keyword evidence="6" id="KW-0808">Transferase</keyword>
<dbReference type="PROSITE" id="PS50112">
    <property type="entry name" value="PAS"/>
    <property type="match status" value="1"/>
</dbReference>
<dbReference type="CDD" id="cd06225">
    <property type="entry name" value="HAMP"/>
    <property type="match status" value="1"/>
</dbReference>
<evidence type="ECO:0000256" key="11">
    <source>
        <dbReference type="ARBA" id="ARBA00022989"/>
    </source>
</evidence>
<keyword evidence="12" id="KW-0902">Two-component regulatory system</keyword>
<evidence type="ECO:0000259" key="17">
    <source>
        <dbReference type="PROSITE" id="PS50110"/>
    </source>
</evidence>
<feature type="domain" description="HAMP" evidence="20">
    <location>
        <begin position="175"/>
        <end position="227"/>
    </location>
</feature>
<dbReference type="InterPro" id="IPR000014">
    <property type="entry name" value="PAS"/>
</dbReference>
<keyword evidence="13 15" id="KW-0472">Membrane</keyword>
<dbReference type="GO" id="GO:0005524">
    <property type="term" value="F:ATP binding"/>
    <property type="evidence" value="ECO:0007669"/>
    <property type="project" value="UniProtKB-KW"/>
</dbReference>
<feature type="domain" description="PAS" evidence="18">
    <location>
        <begin position="232"/>
        <end position="309"/>
    </location>
</feature>
<keyword evidence="11 15" id="KW-1133">Transmembrane helix</keyword>
<dbReference type="CDD" id="cd00130">
    <property type="entry name" value="PAS"/>
    <property type="match status" value="1"/>
</dbReference>
<dbReference type="Pfam" id="PF13426">
    <property type="entry name" value="PAS_9"/>
    <property type="match status" value="1"/>
</dbReference>
<dbReference type="SMART" id="SM00304">
    <property type="entry name" value="HAMP"/>
    <property type="match status" value="1"/>
</dbReference>
<dbReference type="SMART" id="SM00091">
    <property type="entry name" value="PAS"/>
    <property type="match status" value="1"/>
</dbReference>
<evidence type="ECO:0000256" key="15">
    <source>
        <dbReference type="SAM" id="Phobius"/>
    </source>
</evidence>
<dbReference type="InterPro" id="IPR003594">
    <property type="entry name" value="HATPase_dom"/>
</dbReference>
<dbReference type="SUPFAM" id="SSF158472">
    <property type="entry name" value="HAMP domain-like"/>
    <property type="match status" value="1"/>
</dbReference>
<dbReference type="Gene3D" id="3.40.50.2300">
    <property type="match status" value="1"/>
</dbReference>
<dbReference type="Gene3D" id="1.10.287.130">
    <property type="match status" value="1"/>
</dbReference>
<accession>A0A1C3RDL8</accession>
<dbReference type="FunFam" id="1.10.287.130:FF:000003">
    <property type="entry name" value="Histidine kinase"/>
    <property type="match status" value="1"/>
</dbReference>
<dbReference type="InterPro" id="IPR004358">
    <property type="entry name" value="Sig_transdc_His_kin-like_C"/>
</dbReference>
<dbReference type="PROSITE" id="PS50109">
    <property type="entry name" value="HIS_KIN"/>
    <property type="match status" value="1"/>
</dbReference>
<dbReference type="Pfam" id="PF00072">
    <property type="entry name" value="Response_reg"/>
    <property type="match status" value="1"/>
</dbReference>
<dbReference type="Gene3D" id="3.30.450.20">
    <property type="entry name" value="PAS domain"/>
    <property type="match status" value="1"/>
</dbReference>
<evidence type="ECO:0000256" key="2">
    <source>
        <dbReference type="ARBA" id="ARBA00004651"/>
    </source>
</evidence>
<dbReference type="SMART" id="SM00387">
    <property type="entry name" value="HATPase_c"/>
    <property type="match status" value="1"/>
</dbReference>
<dbReference type="InterPro" id="IPR005467">
    <property type="entry name" value="His_kinase_dom"/>
</dbReference>
<dbReference type="PANTHER" id="PTHR45339:SF1">
    <property type="entry name" value="HYBRID SIGNAL TRANSDUCTION HISTIDINE KINASE J"/>
    <property type="match status" value="1"/>
</dbReference>
<evidence type="ECO:0000256" key="8">
    <source>
        <dbReference type="ARBA" id="ARBA00022741"/>
    </source>
</evidence>
<dbReference type="PROSITE" id="PS50885">
    <property type="entry name" value="HAMP"/>
    <property type="match status" value="1"/>
</dbReference>
<dbReference type="PANTHER" id="PTHR45339">
    <property type="entry name" value="HYBRID SIGNAL TRANSDUCTION HISTIDINE KINASE J"/>
    <property type="match status" value="1"/>
</dbReference>
<feature type="domain" description="PAC" evidence="19">
    <location>
        <begin position="308"/>
        <end position="359"/>
    </location>
</feature>
<reference evidence="21 22" key="1">
    <citation type="submission" date="2016-07" db="EMBL/GenBank/DDBJ databases">
        <authorList>
            <person name="Lefevre C.T."/>
        </authorList>
    </citation>
    <scope>NUCLEOTIDE SEQUENCE [LARGE SCALE GENOMIC DNA]</scope>
    <source>
        <strain evidence="21">PR1</strain>
    </source>
</reference>
<evidence type="ECO:0000256" key="3">
    <source>
        <dbReference type="ARBA" id="ARBA00012438"/>
    </source>
</evidence>
<evidence type="ECO:0000256" key="9">
    <source>
        <dbReference type="ARBA" id="ARBA00022777"/>
    </source>
</evidence>
<keyword evidence="4" id="KW-1003">Cell membrane</keyword>
<keyword evidence="5 14" id="KW-0597">Phosphoprotein</keyword>
<dbReference type="SUPFAM" id="SSF55785">
    <property type="entry name" value="PYP-like sensor domain (PAS domain)"/>
    <property type="match status" value="1"/>
</dbReference>
<evidence type="ECO:0000256" key="1">
    <source>
        <dbReference type="ARBA" id="ARBA00000085"/>
    </source>
</evidence>
<dbReference type="PROSITE" id="PS50110">
    <property type="entry name" value="RESPONSE_REGULATORY"/>
    <property type="match status" value="1"/>
</dbReference>
<dbReference type="InterPro" id="IPR003660">
    <property type="entry name" value="HAMP_dom"/>
</dbReference>
<feature type="domain" description="Response regulatory" evidence="17">
    <location>
        <begin position="621"/>
        <end position="738"/>
    </location>
</feature>
<keyword evidence="9 21" id="KW-0418">Kinase</keyword>
<dbReference type="CDD" id="cd16922">
    <property type="entry name" value="HATPase_EvgS-ArcB-TorS-like"/>
    <property type="match status" value="1"/>
</dbReference>
<proteinExistence type="predicted"/>
<evidence type="ECO:0000313" key="22">
    <source>
        <dbReference type="Proteomes" id="UP000231658"/>
    </source>
</evidence>
<dbReference type="Pfam" id="PF00512">
    <property type="entry name" value="HisKA"/>
    <property type="match status" value="1"/>
</dbReference>
<evidence type="ECO:0000256" key="6">
    <source>
        <dbReference type="ARBA" id="ARBA00022679"/>
    </source>
</evidence>
<evidence type="ECO:0000256" key="12">
    <source>
        <dbReference type="ARBA" id="ARBA00023012"/>
    </source>
</evidence>
<dbReference type="SMART" id="SM00388">
    <property type="entry name" value="HisKA"/>
    <property type="match status" value="1"/>
</dbReference>
<dbReference type="Pfam" id="PF00672">
    <property type="entry name" value="HAMP"/>
    <property type="match status" value="1"/>
</dbReference>
<dbReference type="AlphaFoldDB" id="A0A1C3RDL8"/>
<dbReference type="InterPro" id="IPR036097">
    <property type="entry name" value="HisK_dim/P_sf"/>
</dbReference>
<evidence type="ECO:0000256" key="13">
    <source>
        <dbReference type="ARBA" id="ARBA00023136"/>
    </source>
</evidence>
<feature type="domain" description="Histidine kinase" evidence="16">
    <location>
        <begin position="377"/>
        <end position="594"/>
    </location>
</feature>
<dbReference type="CDD" id="cd00082">
    <property type="entry name" value="HisKA"/>
    <property type="match status" value="1"/>
</dbReference>
<dbReference type="SUPFAM" id="SSF47384">
    <property type="entry name" value="Homodimeric domain of signal transducing histidine kinase"/>
    <property type="match status" value="1"/>
</dbReference>
<name>A0A1C3RDL8_9PROT</name>
<comment type="subcellular location">
    <subcellularLocation>
        <location evidence="2">Cell membrane</location>
        <topology evidence="2">Multi-pass membrane protein</topology>
    </subcellularLocation>
</comment>
<dbReference type="InterPro" id="IPR011006">
    <property type="entry name" value="CheY-like_superfamily"/>
</dbReference>
<dbReference type="CDD" id="cd17546">
    <property type="entry name" value="REC_hyHK_CKI1_RcsC-like"/>
    <property type="match status" value="1"/>
</dbReference>
<dbReference type="EC" id="2.7.13.3" evidence="3"/>
<evidence type="ECO:0000256" key="14">
    <source>
        <dbReference type="PROSITE-ProRule" id="PRU00169"/>
    </source>
</evidence>
<dbReference type="NCBIfam" id="TIGR00229">
    <property type="entry name" value="sensory_box"/>
    <property type="match status" value="1"/>
</dbReference>
<dbReference type="SUPFAM" id="SSF55874">
    <property type="entry name" value="ATPase domain of HSP90 chaperone/DNA topoisomerase II/histidine kinase"/>
    <property type="match status" value="1"/>
</dbReference>
<dbReference type="InterPro" id="IPR035965">
    <property type="entry name" value="PAS-like_dom_sf"/>
</dbReference>
<dbReference type="RefSeq" id="WP_069186014.1">
    <property type="nucleotide sequence ID" value="NZ_FLYE01000001.1"/>
</dbReference>
<dbReference type="InterPro" id="IPR003661">
    <property type="entry name" value="HisK_dim/P_dom"/>
</dbReference>
<dbReference type="InterPro" id="IPR000700">
    <property type="entry name" value="PAS-assoc_C"/>
</dbReference>
<dbReference type="PRINTS" id="PR00344">
    <property type="entry name" value="BCTRLSENSOR"/>
</dbReference>
<dbReference type="InterPro" id="IPR036890">
    <property type="entry name" value="HATPase_C_sf"/>
</dbReference>
<evidence type="ECO:0000259" key="16">
    <source>
        <dbReference type="PROSITE" id="PS50109"/>
    </source>
</evidence>
<keyword evidence="22" id="KW-1185">Reference proteome</keyword>
<evidence type="ECO:0000256" key="7">
    <source>
        <dbReference type="ARBA" id="ARBA00022692"/>
    </source>
</evidence>
<dbReference type="Gene3D" id="6.10.340.10">
    <property type="match status" value="1"/>
</dbReference>
<keyword evidence="8" id="KW-0547">Nucleotide-binding</keyword>
<feature type="transmembrane region" description="Helical" evidence="15">
    <location>
        <begin position="155"/>
        <end position="177"/>
    </location>
</feature>
<evidence type="ECO:0000256" key="10">
    <source>
        <dbReference type="ARBA" id="ARBA00022840"/>
    </source>
</evidence>
<dbReference type="GO" id="GO:0005886">
    <property type="term" value="C:plasma membrane"/>
    <property type="evidence" value="ECO:0007669"/>
    <property type="project" value="UniProtKB-SubCell"/>
</dbReference>
<keyword evidence="10" id="KW-0067">ATP-binding</keyword>
<evidence type="ECO:0000259" key="20">
    <source>
        <dbReference type="PROSITE" id="PS50885"/>
    </source>
</evidence>
<dbReference type="Gene3D" id="3.30.565.10">
    <property type="entry name" value="Histidine kinase-like ATPase, C-terminal domain"/>
    <property type="match status" value="1"/>
</dbReference>
<dbReference type="OrthoDB" id="9810730at2"/>
<organism evidence="21 22">
    <name type="scientific">Candidatus Terasakiella magnetica</name>
    <dbReference type="NCBI Taxonomy" id="1867952"/>
    <lineage>
        <taxon>Bacteria</taxon>
        <taxon>Pseudomonadati</taxon>
        <taxon>Pseudomonadota</taxon>
        <taxon>Alphaproteobacteria</taxon>
        <taxon>Rhodospirillales</taxon>
        <taxon>Terasakiellaceae</taxon>
        <taxon>Terasakiella</taxon>
    </lineage>
</organism>
<dbReference type="Pfam" id="PF02518">
    <property type="entry name" value="HATPase_c"/>
    <property type="match status" value="1"/>
</dbReference>
<feature type="modified residue" description="4-aspartylphosphate" evidence="14">
    <location>
        <position position="670"/>
    </location>
</feature>
<dbReference type="Proteomes" id="UP000231658">
    <property type="component" value="Unassembled WGS sequence"/>
</dbReference>
<evidence type="ECO:0000259" key="18">
    <source>
        <dbReference type="PROSITE" id="PS50112"/>
    </source>
</evidence>
<gene>
    <name evidence="21" type="ORF">MTBPR1_10578</name>
</gene>
<dbReference type="InterPro" id="IPR001789">
    <property type="entry name" value="Sig_transdc_resp-reg_receiver"/>
</dbReference>
<dbReference type="STRING" id="1867952.MTBPR1_10578"/>
<dbReference type="FunFam" id="3.30.565.10:FF:000010">
    <property type="entry name" value="Sensor histidine kinase RcsC"/>
    <property type="match status" value="1"/>
</dbReference>
<feature type="transmembrane region" description="Helical" evidence="15">
    <location>
        <begin position="7"/>
        <end position="30"/>
    </location>
</feature>
<dbReference type="PROSITE" id="PS50113">
    <property type="entry name" value="PAC"/>
    <property type="match status" value="1"/>
</dbReference>
<keyword evidence="7 15" id="KW-0812">Transmembrane</keyword>
<evidence type="ECO:0000256" key="4">
    <source>
        <dbReference type="ARBA" id="ARBA00022475"/>
    </source>
</evidence>
<comment type="catalytic activity">
    <reaction evidence="1">
        <text>ATP + protein L-histidine = ADP + protein N-phospho-L-histidine.</text>
        <dbReference type="EC" id="2.7.13.3"/>
    </reaction>
</comment>